<dbReference type="PANTHER" id="PTHR22744">
    <property type="entry name" value="HELIX LOOP HELIX PROTEIN 21-RELATED"/>
    <property type="match status" value="1"/>
</dbReference>
<dbReference type="OMA" id="ENEIWCE"/>
<keyword evidence="3" id="KW-1185">Reference proteome</keyword>
<evidence type="ECO:0000259" key="1">
    <source>
        <dbReference type="PROSITE" id="PS50097"/>
    </source>
</evidence>
<dbReference type="AlphaFoldDB" id="G0NEK4"/>
<dbReference type="Proteomes" id="UP000008068">
    <property type="component" value="Unassembled WGS sequence"/>
</dbReference>
<name>G0NEK4_CAEBE</name>
<evidence type="ECO:0000313" key="3">
    <source>
        <dbReference type="Proteomes" id="UP000008068"/>
    </source>
</evidence>
<dbReference type="CDD" id="cd18186">
    <property type="entry name" value="BTB_POZ_ZBTB_KLHL-like"/>
    <property type="match status" value="1"/>
</dbReference>
<dbReference type="STRING" id="135651.G0NEK4"/>
<feature type="domain" description="BTB" evidence="1">
    <location>
        <begin position="136"/>
        <end position="203"/>
    </location>
</feature>
<dbReference type="Gene3D" id="3.30.710.10">
    <property type="entry name" value="Potassium Channel Kv1.1, Chain A"/>
    <property type="match status" value="1"/>
</dbReference>
<reference evidence="3" key="1">
    <citation type="submission" date="2011-07" db="EMBL/GenBank/DDBJ databases">
        <authorList>
            <consortium name="Caenorhabditis brenneri Sequencing and Analysis Consortium"/>
            <person name="Wilson R.K."/>
        </authorList>
    </citation>
    <scope>NUCLEOTIDE SEQUENCE [LARGE SCALE GENOMIC DNA]</scope>
    <source>
        <strain evidence="3">PB2801</strain>
    </source>
</reference>
<dbReference type="InterPro" id="IPR011333">
    <property type="entry name" value="SKP1/BTB/POZ_sf"/>
</dbReference>
<proteinExistence type="predicted"/>
<dbReference type="HOGENOM" id="CLU_036654_0_1_1"/>
<dbReference type="eggNOG" id="ENOG502RWAV">
    <property type="taxonomic scope" value="Eukaryota"/>
</dbReference>
<gene>
    <name evidence="2" type="ORF">CAEBREN_15492</name>
</gene>
<dbReference type="SUPFAM" id="SSF54695">
    <property type="entry name" value="POZ domain"/>
    <property type="match status" value="1"/>
</dbReference>
<accession>G0NEK4</accession>
<organism evidence="3">
    <name type="scientific">Caenorhabditis brenneri</name>
    <name type="common">Nematode worm</name>
    <dbReference type="NCBI Taxonomy" id="135651"/>
    <lineage>
        <taxon>Eukaryota</taxon>
        <taxon>Metazoa</taxon>
        <taxon>Ecdysozoa</taxon>
        <taxon>Nematoda</taxon>
        <taxon>Chromadorea</taxon>
        <taxon>Rhabditida</taxon>
        <taxon>Rhabditina</taxon>
        <taxon>Rhabditomorpha</taxon>
        <taxon>Rhabditoidea</taxon>
        <taxon>Rhabditidae</taxon>
        <taxon>Peloderinae</taxon>
        <taxon>Caenorhabditis</taxon>
    </lineage>
</organism>
<dbReference type="PROSITE" id="PS50097">
    <property type="entry name" value="BTB"/>
    <property type="match status" value="1"/>
</dbReference>
<dbReference type="OrthoDB" id="684045at2759"/>
<sequence>MKKFIEYDSGVKTVQMHERNIDTGSQDDLAWGVVGRYVQQDKVVRSVVLTWVFDLNGIKRKGFDGVGGCLEAYLYSGGGHTRIPMDIDLTKNMHKIRANFDVEANPRVLTFRFTLKLAPYKNPPEEDPTFQKSDETDCALKVEGILMHVNKSYLSMHSEYFKALFSANFSESGKEVIVIEEVKYKDICMLLKVIYPRPVFPNDSNVAKLLELADRFLMCSAIDHIERHLLTTSDLENDKILGLADKYNLPKVIDKCIRRITSRYMVNQIRDSPEYSEYSLTTKGRILDRIFSNMEWCPPDVRRVDPYRPGVYIPMSQGKRTRFSNESRQASPE</sequence>
<evidence type="ECO:0000313" key="2">
    <source>
        <dbReference type="EMBL" id="EGT58950.1"/>
    </source>
</evidence>
<dbReference type="EMBL" id="GL379873">
    <property type="protein sequence ID" value="EGT58950.1"/>
    <property type="molecule type" value="Genomic_DNA"/>
</dbReference>
<dbReference type="PANTHER" id="PTHR22744:SF14">
    <property type="entry name" value="BTB DOMAIN-CONTAINING PROTEIN-RELATED"/>
    <property type="match status" value="1"/>
</dbReference>
<dbReference type="SMART" id="SM00225">
    <property type="entry name" value="BTB"/>
    <property type="match status" value="1"/>
</dbReference>
<dbReference type="InParanoid" id="G0NEK4"/>
<protein>
    <recommendedName>
        <fullName evidence="1">BTB domain-containing protein</fullName>
    </recommendedName>
</protein>
<dbReference type="InterPro" id="IPR000210">
    <property type="entry name" value="BTB/POZ_dom"/>
</dbReference>
<dbReference type="Pfam" id="PF00651">
    <property type="entry name" value="BTB"/>
    <property type="match status" value="1"/>
</dbReference>